<dbReference type="GO" id="GO:0005524">
    <property type="term" value="F:ATP binding"/>
    <property type="evidence" value="ECO:0007669"/>
    <property type="project" value="UniProtKB-KW"/>
</dbReference>
<dbReference type="NCBIfam" id="TIGR00878">
    <property type="entry name" value="purM"/>
    <property type="match status" value="1"/>
</dbReference>
<keyword evidence="6 15" id="KW-0963">Cytoplasm</keyword>
<evidence type="ECO:0000256" key="15">
    <source>
        <dbReference type="HAMAP-Rule" id="MF_00741"/>
    </source>
</evidence>
<evidence type="ECO:0000313" key="19">
    <source>
        <dbReference type="Proteomes" id="UP000642748"/>
    </source>
</evidence>
<dbReference type="Gene3D" id="3.90.650.10">
    <property type="entry name" value="PurM-like C-terminal domain"/>
    <property type="match status" value="1"/>
</dbReference>
<dbReference type="InterPro" id="IPR016188">
    <property type="entry name" value="PurM-like_N"/>
</dbReference>
<evidence type="ECO:0000256" key="11">
    <source>
        <dbReference type="ARBA" id="ARBA00031908"/>
    </source>
</evidence>
<evidence type="ECO:0000256" key="4">
    <source>
        <dbReference type="ARBA" id="ARBA00013047"/>
    </source>
</evidence>
<dbReference type="GO" id="GO:0004641">
    <property type="term" value="F:phosphoribosylformylglycinamidine cyclo-ligase activity"/>
    <property type="evidence" value="ECO:0007669"/>
    <property type="project" value="UniProtKB-UniRule"/>
</dbReference>
<keyword evidence="19" id="KW-1185">Reference proteome</keyword>
<dbReference type="Proteomes" id="UP000642748">
    <property type="component" value="Unassembled WGS sequence"/>
</dbReference>
<dbReference type="InterPro" id="IPR004733">
    <property type="entry name" value="PurM_cligase"/>
</dbReference>
<gene>
    <name evidence="18" type="primary">purM_2</name>
    <name evidence="15" type="synonym">purM</name>
    <name evidence="18" type="ORF">Raf01_88740</name>
</gene>
<dbReference type="EMBL" id="BONZ01000103">
    <property type="protein sequence ID" value="GIH20702.1"/>
    <property type="molecule type" value="Genomic_DNA"/>
</dbReference>
<evidence type="ECO:0000256" key="8">
    <source>
        <dbReference type="ARBA" id="ARBA00022741"/>
    </source>
</evidence>
<dbReference type="CDD" id="cd02196">
    <property type="entry name" value="PurM"/>
    <property type="match status" value="1"/>
</dbReference>
<comment type="caution">
    <text evidence="18">The sequence shown here is derived from an EMBL/GenBank/DDBJ whole genome shotgun (WGS) entry which is preliminary data.</text>
</comment>
<comment type="pathway">
    <text evidence="2 15">Purine metabolism; IMP biosynthesis via de novo pathway; 5-amino-1-(5-phospho-D-ribosyl)imidazole from N(2)-formyl-N(1)-(5-phospho-D-ribosyl)glycinamide: step 2/2.</text>
</comment>
<evidence type="ECO:0000256" key="6">
    <source>
        <dbReference type="ARBA" id="ARBA00022490"/>
    </source>
</evidence>
<evidence type="ECO:0000256" key="7">
    <source>
        <dbReference type="ARBA" id="ARBA00022598"/>
    </source>
</evidence>
<dbReference type="UniPathway" id="UPA00074">
    <property type="reaction ID" value="UER00129"/>
</dbReference>
<feature type="domain" description="PurM-like N-terminal" evidence="16">
    <location>
        <begin position="62"/>
        <end position="166"/>
    </location>
</feature>
<evidence type="ECO:0000313" key="18">
    <source>
        <dbReference type="EMBL" id="GIH20702.1"/>
    </source>
</evidence>
<dbReference type="PANTHER" id="PTHR10520:SF12">
    <property type="entry name" value="TRIFUNCTIONAL PURINE BIOSYNTHETIC PROTEIN ADENOSINE-3"/>
    <property type="match status" value="1"/>
</dbReference>
<evidence type="ECO:0000256" key="1">
    <source>
        <dbReference type="ARBA" id="ARBA00004496"/>
    </source>
</evidence>
<dbReference type="RefSeq" id="WP_203924122.1">
    <property type="nucleotide sequence ID" value="NZ_BONZ01000103.1"/>
</dbReference>
<keyword evidence="7 15" id="KW-0436">Ligase</keyword>
<dbReference type="InterPro" id="IPR036921">
    <property type="entry name" value="PurM-like_N_sf"/>
</dbReference>
<dbReference type="GO" id="GO:0006189">
    <property type="term" value="P:'de novo' IMP biosynthetic process"/>
    <property type="evidence" value="ECO:0007669"/>
    <property type="project" value="UniProtKB-UniRule"/>
</dbReference>
<dbReference type="GO" id="GO:0004637">
    <property type="term" value="F:phosphoribosylamine-glycine ligase activity"/>
    <property type="evidence" value="ECO:0007669"/>
    <property type="project" value="TreeGrafter"/>
</dbReference>
<dbReference type="AlphaFoldDB" id="A0A8J3R360"/>
<evidence type="ECO:0000256" key="3">
    <source>
        <dbReference type="ARBA" id="ARBA00010280"/>
    </source>
</evidence>
<evidence type="ECO:0000256" key="10">
    <source>
        <dbReference type="ARBA" id="ARBA00022840"/>
    </source>
</evidence>
<evidence type="ECO:0000256" key="5">
    <source>
        <dbReference type="ARBA" id="ARBA00020367"/>
    </source>
</evidence>
<reference evidence="18" key="1">
    <citation type="submission" date="2021-01" db="EMBL/GenBank/DDBJ databases">
        <title>Whole genome shotgun sequence of Rugosimonospora africana NBRC 104875.</title>
        <authorList>
            <person name="Komaki H."/>
            <person name="Tamura T."/>
        </authorList>
    </citation>
    <scope>NUCLEOTIDE SEQUENCE</scope>
    <source>
        <strain evidence="18">NBRC 104875</strain>
    </source>
</reference>
<keyword evidence="8 15" id="KW-0547">Nucleotide-binding</keyword>
<evidence type="ECO:0000256" key="14">
    <source>
        <dbReference type="ARBA" id="ARBA00049057"/>
    </source>
</evidence>
<dbReference type="EC" id="6.3.3.1" evidence="4 15"/>
<evidence type="ECO:0000259" key="16">
    <source>
        <dbReference type="Pfam" id="PF00586"/>
    </source>
</evidence>
<protein>
    <recommendedName>
        <fullName evidence="5 15">Phosphoribosylformylglycinamidine cyclo-ligase</fullName>
        <ecNumber evidence="4 15">6.3.3.1</ecNumber>
    </recommendedName>
    <alternativeName>
        <fullName evidence="12 15">AIR synthase</fullName>
    </alternativeName>
    <alternativeName>
        <fullName evidence="13 15">AIRS</fullName>
    </alternativeName>
    <alternativeName>
        <fullName evidence="11 15">Phosphoribosyl-aminoimidazole synthetase</fullName>
    </alternativeName>
</protein>
<evidence type="ECO:0000256" key="13">
    <source>
        <dbReference type="ARBA" id="ARBA00033093"/>
    </source>
</evidence>
<comment type="subcellular location">
    <subcellularLocation>
        <location evidence="1 15">Cytoplasm</location>
    </subcellularLocation>
</comment>
<comment type="similarity">
    <text evidence="3 15">Belongs to the AIR synthase family.</text>
</comment>
<name>A0A8J3R360_9ACTN</name>
<evidence type="ECO:0000256" key="12">
    <source>
        <dbReference type="ARBA" id="ARBA00032931"/>
    </source>
</evidence>
<dbReference type="PANTHER" id="PTHR10520">
    <property type="entry name" value="TRIFUNCTIONAL PURINE BIOSYNTHETIC PROTEIN ADENOSINE-3-RELATED"/>
    <property type="match status" value="1"/>
</dbReference>
<dbReference type="Gene3D" id="3.30.1330.10">
    <property type="entry name" value="PurM-like, N-terminal domain"/>
    <property type="match status" value="1"/>
</dbReference>
<organism evidence="18 19">
    <name type="scientific">Rugosimonospora africana</name>
    <dbReference type="NCBI Taxonomy" id="556532"/>
    <lineage>
        <taxon>Bacteria</taxon>
        <taxon>Bacillati</taxon>
        <taxon>Actinomycetota</taxon>
        <taxon>Actinomycetes</taxon>
        <taxon>Micromonosporales</taxon>
        <taxon>Micromonosporaceae</taxon>
        <taxon>Rugosimonospora</taxon>
    </lineage>
</organism>
<evidence type="ECO:0000256" key="2">
    <source>
        <dbReference type="ARBA" id="ARBA00004686"/>
    </source>
</evidence>
<dbReference type="GO" id="GO:0005829">
    <property type="term" value="C:cytosol"/>
    <property type="evidence" value="ECO:0007669"/>
    <property type="project" value="TreeGrafter"/>
</dbReference>
<dbReference type="SUPFAM" id="SSF56042">
    <property type="entry name" value="PurM C-terminal domain-like"/>
    <property type="match status" value="1"/>
</dbReference>
<keyword evidence="9 15" id="KW-0658">Purine biosynthesis</keyword>
<dbReference type="SUPFAM" id="SSF55326">
    <property type="entry name" value="PurM N-terminal domain-like"/>
    <property type="match status" value="1"/>
</dbReference>
<sequence length="353" mass="36750">MTSSNGLTYKAAGVDIEAGDQAVTLMSAAVARTMRPEVVSSLGGFAGLFDMSRFKAMRRPLLATSTDGVGTKLAIAQRLDKHDSVGQDLVAMVADDLVVCGAEPLYLTDYIACGKLVPEKIAKIVAGVAAGCVEAGCTLIGGETAEHPGVMAPDDYDLAGAATGLVEADSVLGRDRVAAGDVLIAMASTGLHSNGYSLVRKVLLELAGWELDRHVDQLGRTLGAELLEPTRIYTKICLGLISAAEVHAFVHITGGGLPGNLPRVLPDSLKVTIDRSTWTPPTIFSLVGDVGGVAGTELERAFNMGVGMIAIVSPGAETAALEYLGRAACPAWVVGRVERRDDASVELVSTYRS</sequence>
<dbReference type="Pfam" id="PF02769">
    <property type="entry name" value="AIRS_C"/>
    <property type="match status" value="1"/>
</dbReference>
<dbReference type="FunFam" id="3.30.1330.10:FF:000001">
    <property type="entry name" value="Phosphoribosylformylglycinamidine cyclo-ligase"/>
    <property type="match status" value="1"/>
</dbReference>
<dbReference type="Pfam" id="PF00586">
    <property type="entry name" value="AIRS"/>
    <property type="match status" value="1"/>
</dbReference>
<dbReference type="InterPro" id="IPR010918">
    <property type="entry name" value="PurM-like_C_dom"/>
</dbReference>
<dbReference type="FunFam" id="3.90.650.10:FF:000011">
    <property type="entry name" value="Phosphoribosylformylglycinamidine cyclo-ligase"/>
    <property type="match status" value="1"/>
</dbReference>
<evidence type="ECO:0000256" key="9">
    <source>
        <dbReference type="ARBA" id="ARBA00022755"/>
    </source>
</evidence>
<feature type="domain" description="PurM-like C-terminal" evidence="17">
    <location>
        <begin position="179"/>
        <end position="346"/>
    </location>
</feature>
<dbReference type="HAMAP" id="MF_00741">
    <property type="entry name" value="AIRS"/>
    <property type="match status" value="1"/>
</dbReference>
<proteinExistence type="inferred from homology"/>
<accession>A0A8J3R360</accession>
<dbReference type="GO" id="GO:0046084">
    <property type="term" value="P:adenine biosynthetic process"/>
    <property type="evidence" value="ECO:0007669"/>
    <property type="project" value="TreeGrafter"/>
</dbReference>
<keyword evidence="10 15" id="KW-0067">ATP-binding</keyword>
<dbReference type="InterPro" id="IPR036676">
    <property type="entry name" value="PurM-like_C_sf"/>
</dbReference>
<comment type="catalytic activity">
    <reaction evidence="14 15">
        <text>2-formamido-N(1)-(5-O-phospho-beta-D-ribosyl)acetamidine + ATP = 5-amino-1-(5-phospho-beta-D-ribosyl)imidazole + ADP + phosphate + H(+)</text>
        <dbReference type="Rhea" id="RHEA:23032"/>
        <dbReference type="ChEBI" id="CHEBI:15378"/>
        <dbReference type="ChEBI" id="CHEBI:30616"/>
        <dbReference type="ChEBI" id="CHEBI:43474"/>
        <dbReference type="ChEBI" id="CHEBI:137981"/>
        <dbReference type="ChEBI" id="CHEBI:147287"/>
        <dbReference type="ChEBI" id="CHEBI:456216"/>
        <dbReference type="EC" id="6.3.3.1"/>
    </reaction>
</comment>
<evidence type="ECO:0000259" key="17">
    <source>
        <dbReference type="Pfam" id="PF02769"/>
    </source>
</evidence>